<keyword evidence="10" id="KW-1185">Reference proteome</keyword>
<evidence type="ECO:0000256" key="5">
    <source>
        <dbReference type="ARBA" id="ARBA00022989"/>
    </source>
</evidence>
<gene>
    <name evidence="9" type="ORF">M413DRAFT_447332</name>
</gene>
<dbReference type="GO" id="GO:0006629">
    <property type="term" value="P:lipid metabolic process"/>
    <property type="evidence" value="ECO:0007669"/>
    <property type="project" value="InterPro"/>
</dbReference>
<name>A0A0C2XMP5_HEBCY</name>
<reference evidence="9 10" key="1">
    <citation type="submission" date="2014-04" db="EMBL/GenBank/DDBJ databases">
        <authorList>
            <consortium name="DOE Joint Genome Institute"/>
            <person name="Kuo A."/>
            <person name="Gay G."/>
            <person name="Dore J."/>
            <person name="Kohler A."/>
            <person name="Nagy L.G."/>
            <person name="Floudas D."/>
            <person name="Copeland A."/>
            <person name="Barry K.W."/>
            <person name="Cichocki N."/>
            <person name="Veneault-Fourrey C."/>
            <person name="LaButti K."/>
            <person name="Lindquist E.A."/>
            <person name="Lipzen A."/>
            <person name="Lundell T."/>
            <person name="Morin E."/>
            <person name="Murat C."/>
            <person name="Sun H."/>
            <person name="Tunlid A."/>
            <person name="Henrissat B."/>
            <person name="Grigoriev I.V."/>
            <person name="Hibbett D.S."/>
            <person name="Martin F."/>
            <person name="Nordberg H.P."/>
            <person name="Cantor M.N."/>
            <person name="Hua S.X."/>
        </authorList>
    </citation>
    <scope>NUCLEOTIDE SEQUENCE [LARGE SCALE GENOMIC DNA]</scope>
    <source>
        <strain evidence="10">h7</strain>
    </source>
</reference>
<evidence type="ECO:0000256" key="1">
    <source>
        <dbReference type="ARBA" id="ARBA00004141"/>
    </source>
</evidence>
<comment type="similarity">
    <text evidence="2">Belongs to the wax synthase family.</text>
</comment>
<evidence type="ECO:0000256" key="3">
    <source>
        <dbReference type="ARBA" id="ARBA00022679"/>
    </source>
</evidence>
<dbReference type="Proteomes" id="UP000053424">
    <property type="component" value="Unassembled WGS sequence"/>
</dbReference>
<dbReference type="AlphaFoldDB" id="A0A0C2XMP5"/>
<proteinExistence type="inferred from homology"/>
<dbReference type="GO" id="GO:0016020">
    <property type="term" value="C:membrane"/>
    <property type="evidence" value="ECO:0007669"/>
    <property type="project" value="UniProtKB-SubCell"/>
</dbReference>
<dbReference type="Pfam" id="PF13813">
    <property type="entry name" value="MBOAT_2"/>
    <property type="match status" value="1"/>
</dbReference>
<evidence type="ECO:0000313" key="9">
    <source>
        <dbReference type="EMBL" id="KIM38973.1"/>
    </source>
</evidence>
<comment type="subcellular location">
    <subcellularLocation>
        <location evidence="1">Membrane</location>
        <topology evidence="1">Multi-pass membrane protein</topology>
    </subcellularLocation>
</comment>
<organism evidence="9 10">
    <name type="scientific">Hebeloma cylindrosporum</name>
    <dbReference type="NCBI Taxonomy" id="76867"/>
    <lineage>
        <taxon>Eukaryota</taxon>
        <taxon>Fungi</taxon>
        <taxon>Dikarya</taxon>
        <taxon>Basidiomycota</taxon>
        <taxon>Agaricomycotina</taxon>
        <taxon>Agaricomycetes</taxon>
        <taxon>Agaricomycetidae</taxon>
        <taxon>Agaricales</taxon>
        <taxon>Agaricineae</taxon>
        <taxon>Hymenogastraceae</taxon>
        <taxon>Hebeloma</taxon>
    </lineage>
</organism>
<feature type="transmembrane region" description="Helical" evidence="7">
    <location>
        <begin position="12"/>
        <end position="29"/>
    </location>
</feature>
<dbReference type="InterPro" id="IPR044851">
    <property type="entry name" value="Wax_synthase"/>
</dbReference>
<feature type="transmembrane region" description="Helical" evidence="7">
    <location>
        <begin position="62"/>
        <end position="81"/>
    </location>
</feature>
<evidence type="ECO:0000256" key="6">
    <source>
        <dbReference type="ARBA" id="ARBA00023136"/>
    </source>
</evidence>
<keyword evidence="4 7" id="KW-0812">Transmembrane</keyword>
<evidence type="ECO:0000256" key="4">
    <source>
        <dbReference type="ARBA" id="ARBA00022692"/>
    </source>
</evidence>
<dbReference type="PANTHER" id="PTHR31595:SF27">
    <property type="entry name" value="WAX SYNTHASE DOMAIN-CONTAINING PROTEIN-RELATED"/>
    <property type="match status" value="1"/>
</dbReference>
<reference evidence="10" key="2">
    <citation type="submission" date="2015-01" db="EMBL/GenBank/DDBJ databases">
        <title>Evolutionary Origins and Diversification of the Mycorrhizal Mutualists.</title>
        <authorList>
            <consortium name="DOE Joint Genome Institute"/>
            <consortium name="Mycorrhizal Genomics Consortium"/>
            <person name="Kohler A."/>
            <person name="Kuo A."/>
            <person name="Nagy L.G."/>
            <person name="Floudas D."/>
            <person name="Copeland A."/>
            <person name="Barry K.W."/>
            <person name="Cichocki N."/>
            <person name="Veneault-Fourrey C."/>
            <person name="LaButti K."/>
            <person name="Lindquist E.A."/>
            <person name="Lipzen A."/>
            <person name="Lundell T."/>
            <person name="Morin E."/>
            <person name="Murat C."/>
            <person name="Riley R."/>
            <person name="Ohm R."/>
            <person name="Sun H."/>
            <person name="Tunlid A."/>
            <person name="Henrissat B."/>
            <person name="Grigoriev I.V."/>
            <person name="Hibbett D.S."/>
            <person name="Martin F."/>
        </authorList>
    </citation>
    <scope>NUCLEOTIDE SEQUENCE [LARGE SCALE GENOMIC DNA]</scope>
    <source>
        <strain evidence="10">h7</strain>
    </source>
</reference>
<feature type="domain" description="Wax synthase" evidence="8">
    <location>
        <begin position="219"/>
        <end position="305"/>
    </location>
</feature>
<keyword evidence="6 7" id="KW-0472">Membrane</keyword>
<feature type="transmembrane region" description="Helical" evidence="7">
    <location>
        <begin position="140"/>
        <end position="159"/>
    </location>
</feature>
<protein>
    <recommendedName>
        <fullName evidence="8">Wax synthase domain-containing protein</fullName>
    </recommendedName>
</protein>
<dbReference type="InterPro" id="IPR032805">
    <property type="entry name" value="Wax_synthase_dom"/>
</dbReference>
<feature type="transmembrane region" description="Helical" evidence="7">
    <location>
        <begin position="188"/>
        <end position="214"/>
    </location>
</feature>
<sequence>MVRGKHDLNRNLFGLCQLILFIALVHGGGPNARFNWIFFIPIFIIYIYSVFFCASDSAPSDFSIVTSFMGLIPTASDYILLRDRQPELQQIGQKKPTSEMTFTERLTWAASLLATSRGIGWKHEPTAHIPPRPTTSRGEFIASQFLWLIFYYILLDIALSHVQENPCFRIGGPSLAAFGWLWRMTSLVYIVVVYCTMSGVYAAVSIVTVAIGLYEPRDWPHLFGSLCDAYTLRKCWGRVWHQTLRRMLTSNSNFIAAVLHPPKGTFTTYFKLFTSFLISGLMHASGDYILHQNFSQGTSVQFFLLQAVGITFEDAVIALASRLGYKQSRIFKLIGFIWVFAWFTFCMPLWLDPQVHAGTIGGMDRVSVVQLLLNARFSAKWSDVANSPLFFGHSTY</sequence>
<dbReference type="HOGENOM" id="CLU_032731_1_0_1"/>
<keyword evidence="3" id="KW-0808">Transferase</keyword>
<dbReference type="STRING" id="686832.A0A0C2XMP5"/>
<evidence type="ECO:0000256" key="7">
    <source>
        <dbReference type="SAM" id="Phobius"/>
    </source>
</evidence>
<accession>A0A0C2XMP5</accession>
<feature type="transmembrane region" description="Helical" evidence="7">
    <location>
        <begin position="333"/>
        <end position="351"/>
    </location>
</feature>
<dbReference type="PANTHER" id="PTHR31595">
    <property type="entry name" value="LONG-CHAIN-ALCOHOL O-FATTY-ACYLTRANSFERASE 3-RELATED"/>
    <property type="match status" value="1"/>
</dbReference>
<dbReference type="OrthoDB" id="1077582at2759"/>
<evidence type="ECO:0000259" key="8">
    <source>
        <dbReference type="Pfam" id="PF13813"/>
    </source>
</evidence>
<feature type="transmembrane region" description="Helical" evidence="7">
    <location>
        <begin position="302"/>
        <end position="321"/>
    </location>
</feature>
<evidence type="ECO:0000256" key="2">
    <source>
        <dbReference type="ARBA" id="ARBA00007282"/>
    </source>
</evidence>
<evidence type="ECO:0000313" key="10">
    <source>
        <dbReference type="Proteomes" id="UP000053424"/>
    </source>
</evidence>
<feature type="transmembrane region" description="Helical" evidence="7">
    <location>
        <begin position="35"/>
        <end position="55"/>
    </location>
</feature>
<keyword evidence="5 7" id="KW-1133">Transmembrane helix</keyword>
<dbReference type="EMBL" id="KN831787">
    <property type="protein sequence ID" value="KIM38973.1"/>
    <property type="molecule type" value="Genomic_DNA"/>
</dbReference>
<dbReference type="GO" id="GO:0008374">
    <property type="term" value="F:O-acyltransferase activity"/>
    <property type="evidence" value="ECO:0007669"/>
    <property type="project" value="InterPro"/>
</dbReference>